<organism evidence="2 3">
    <name type="scientific">Sphagnum jensenii</name>
    <dbReference type="NCBI Taxonomy" id="128206"/>
    <lineage>
        <taxon>Eukaryota</taxon>
        <taxon>Viridiplantae</taxon>
        <taxon>Streptophyta</taxon>
        <taxon>Embryophyta</taxon>
        <taxon>Bryophyta</taxon>
        <taxon>Sphagnophytina</taxon>
        <taxon>Sphagnopsida</taxon>
        <taxon>Sphagnales</taxon>
        <taxon>Sphagnaceae</taxon>
        <taxon>Sphagnum</taxon>
    </lineage>
</organism>
<evidence type="ECO:0000256" key="1">
    <source>
        <dbReference type="SAM" id="MobiDB-lite"/>
    </source>
</evidence>
<dbReference type="PANTHER" id="PTHR36142:SF2">
    <property type="entry name" value="METALLO-HYDROLASE_OXIDOREDUCTASE SUPERFAMILY PROTEIN"/>
    <property type="match status" value="1"/>
</dbReference>
<dbReference type="InterPro" id="IPR036866">
    <property type="entry name" value="RibonucZ/Hydroxyglut_hydro"/>
</dbReference>
<dbReference type="PANTHER" id="PTHR36142">
    <property type="entry name" value="METALLO-HYDROLASE/OXIDOREDUCTASE SUPERFAMILY PROTEIN"/>
    <property type="match status" value="1"/>
</dbReference>
<feature type="compositionally biased region" description="Polar residues" evidence="1">
    <location>
        <begin position="104"/>
        <end position="118"/>
    </location>
</feature>
<dbReference type="Proteomes" id="UP001497444">
    <property type="component" value="Chromosome 14"/>
</dbReference>
<dbReference type="EMBL" id="OZ020109">
    <property type="protein sequence ID" value="CAK9261809.1"/>
    <property type="molecule type" value="Genomic_DNA"/>
</dbReference>
<accession>A0ABP0W5K9</accession>
<proteinExistence type="predicted"/>
<sequence>MACLHVCSKGMLSLHHVSHSLPLLRCRPIASSSQQQHEQHQQHIASNRIRVLSFAQHSPLLRRAHHYHHPRLVVAVAAGAATEEEGGGSGRRRRRRGVRMAAASTSPQNTGTAESTISFEPPGKGEKRTPLEMTHLEGNSWLWEVAGLQILVDPVLVGNLDFGIPFLYDAAKKSKLMKEYNLDDLPPLDCILITQGYDDHCHKRTLQALVKRFSDVRVIASPNAKSIISDIGYTNIVYLEPSESTMLGDIKIRATAGPVLGPPWQRPENGYFLEVREPDFVLYYEPHCVFEQAKLDHEHADVIVTPVVKQVLPGYTLVSGQDDAVQLAKILQPKFIVTLKNGDLESQGVLSWIVVEKGTVQSFKSLLYKSLPDVEVLEPEPGVPLQVPI</sequence>
<reference evidence="2" key="1">
    <citation type="submission" date="2024-02" db="EMBL/GenBank/DDBJ databases">
        <authorList>
            <consortium name="ELIXIR-Norway"/>
            <consortium name="Elixir Norway"/>
        </authorList>
    </citation>
    <scope>NUCLEOTIDE SEQUENCE</scope>
</reference>
<dbReference type="Gene3D" id="3.60.15.10">
    <property type="entry name" value="Ribonuclease Z/Hydroxyacylglutathione hydrolase-like"/>
    <property type="match status" value="1"/>
</dbReference>
<name>A0ABP0W5K9_9BRYO</name>
<dbReference type="SUPFAM" id="SSF56281">
    <property type="entry name" value="Metallo-hydrolase/oxidoreductase"/>
    <property type="match status" value="1"/>
</dbReference>
<feature type="region of interest" description="Disordered" evidence="1">
    <location>
        <begin position="80"/>
        <end position="128"/>
    </location>
</feature>
<dbReference type="Pfam" id="PF13483">
    <property type="entry name" value="Lactamase_B_3"/>
    <property type="match status" value="1"/>
</dbReference>
<evidence type="ECO:0000313" key="3">
    <source>
        <dbReference type="Proteomes" id="UP001497444"/>
    </source>
</evidence>
<evidence type="ECO:0008006" key="4">
    <source>
        <dbReference type="Google" id="ProtNLM"/>
    </source>
</evidence>
<keyword evidence="3" id="KW-1185">Reference proteome</keyword>
<protein>
    <recommendedName>
        <fullName evidence="4">Metallo-beta-lactamase domain-containing protein</fullName>
    </recommendedName>
</protein>
<evidence type="ECO:0000313" key="2">
    <source>
        <dbReference type="EMBL" id="CAK9261809.1"/>
    </source>
</evidence>
<gene>
    <name evidence="2" type="ORF">CSSPJE1EN1_LOCUS7287</name>
</gene>